<dbReference type="RefSeq" id="WP_266000307.1">
    <property type="nucleotide sequence ID" value="NZ_JAPJDN010000040.1"/>
</dbReference>
<name>A0ABT3SLY6_9MYCO</name>
<comment type="caution">
    <text evidence="2">The sequence shown here is derived from an EMBL/GenBank/DDBJ whole genome shotgun (WGS) entry which is preliminary data.</text>
</comment>
<reference evidence="2 3" key="1">
    <citation type="submission" date="2022-11" db="EMBL/GenBank/DDBJ databases">
        <title>Mycobacterium sp. nov.</title>
        <authorList>
            <person name="Papic B."/>
            <person name="Spicic S."/>
            <person name="Duvnjak S."/>
        </authorList>
    </citation>
    <scope>NUCLEOTIDE SEQUENCE [LARGE SCALE GENOMIC DNA]</scope>
    <source>
        <strain evidence="2 3">CVI_P4</strain>
    </source>
</reference>
<feature type="compositionally biased region" description="Polar residues" evidence="1">
    <location>
        <begin position="168"/>
        <end position="184"/>
    </location>
</feature>
<evidence type="ECO:0000256" key="1">
    <source>
        <dbReference type="SAM" id="MobiDB-lite"/>
    </source>
</evidence>
<gene>
    <name evidence="2" type="ORF">ORI27_27600</name>
</gene>
<accession>A0ABT3SLY6</accession>
<dbReference type="SUPFAM" id="SSF109709">
    <property type="entry name" value="KorB DNA-binding domain-like"/>
    <property type="match status" value="1"/>
</dbReference>
<proteinExistence type="predicted"/>
<keyword evidence="3" id="KW-1185">Reference proteome</keyword>
<evidence type="ECO:0000313" key="3">
    <source>
        <dbReference type="Proteomes" id="UP001300745"/>
    </source>
</evidence>
<protein>
    <submittedName>
        <fullName evidence="2">Helix-turn-helix domain containing protein</fullName>
    </submittedName>
</protein>
<organism evidence="2 3">
    <name type="scientific">Mycobacterium pinniadriaticum</name>
    <dbReference type="NCBI Taxonomy" id="2994102"/>
    <lineage>
        <taxon>Bacteria</taxon>
        <taxon>Bacillati</taxon>
        <taxon>Actinomycetota</taxon>
        <taxon>Actinomycetes</taxon>
        <taxon>Mycobacteriales</taxon>
        <taxon>Mycobacteriaceae</taxon>
        <taxon>Mycobacterium</taxon>
    </lineage>
</organism>
<sequence>MADQKNGPPPELEEAAPVRTATHHSHHADNPDDSPLYDLVEQAKAGQIHLALGYASWTAYVADACKIEIKIDRDKRRELVGWLSDEGMSQRAIAATLGVSKNTVTTDLSQIGTPDAEVAGYFTDAGEAAAAMAMAELDDEAFEAVLVEARAEGDMSRETVATKCRNQQMTTGLDGSTFNRSSPRPQKPRRGPLVDDARSITQDMRRITNRINKLLDDDRFDANRKQIGDTVRPHDEWLLKAAGSLHAAITEVVAE</sequence>
<feature type="region of interest" description="Disordered" evidence="1">
    <location>
        <begin position="1"/>
        <end position="36"/>
    </location>
</feature>
<evidence type="ECO:0000313" key="2">
    <source>
        <dbReference type="EMBL" id="MCX2940463.1"/>
    </source>
</evidence>
<dbReference type="EMBL" id="JAPJDO010000040">
    <property type="protein sequence ID" value="MCX2940463.1"/>
    <property type="molecule type" value="Genomic_DNA"/>
</dbReference>
<dbReference type="Proteomes" id="UP001300745">
    <property type="component" value="Unassembled WGS sequence"/>
</dbReference>
<feature type="region of interest" description="Disordered" evidence="1">
    <location>
        <begin position="168"/>
        <end position="199"/>
    </location>
</feature>